<feature type="compositionally biased region" description="Basic and acidic residues" evidence="2">
    <location>
        <begin position="443"/>
        <end position="459"/>
    </location>
</feature>
<comment type="caution">
    <text evidence="3">The sequence shown here is derived from an EMBL/GenBank/DDBJ whole genome shotgun (WGS) entry which is preliminary data.</text>
</comment>
<feature type="region of interest" description="Disordered" evidence="2">
    <location>
        <begin position="435"/>
        <end position="459"/>
    </location>
</feature>
<reference evidence="3 4" key="1">
    <citation type="submission" date="2016-02" db="EMBL/GenBank/DDBJ databases">
        <title>Genome analysis of coral dinoflagellate symbionts highlights evolutionary adaptations to a symbiotic lifestyle.</title>
        <authorList>
            <person name="Aranda M."/>
            <person name="Li Y."/>
            <person name="Liew Y.J."/>
            <person name="Baumgarten S."/>
            <person name="Simakov O."/>
            <person name="Wilson M."/>
            <person name="Piel J."/>
            <person name="Ashoor H."/>
            <person name="Bougouffa S."/>
            <person name="Bajic V.B."/>
            <person name="Ryu T."/>
            <person name="Ravasi T."/>
            <person name="Bayer T."/>
            <person name="Micklem G."/>
            <person name="Kim H."/>
            <person name="Bhak J."/>
            <person name="Lajeunesse T.C."/>
            <person name="Voolstra C.R."/>
        </authorList>
    </citation>
    <scope>NUCLEOTIDE SEQUENCE [LARGE SCALE GENOMIC DNA]</scope>
    <source>
        <strain evidence="3 4">CCMP2467</strain>
    </source>
</reference>
<feature type="region of interest" description="Disordered" evidence="2">
    <location>
        <begin position="78"/>
        <end position="111"/>
    </location>
</feature>
<name>A0A1Q9DKK6_SYMMI</name>
<dbReference type="AlphaFoldDB" id="A0A1Q9DKK6"/>
<dbReference type="Proteomes" id="UP000186817">
    <property type="component" value="Unassembled WGS sequence"/>
</dbReference>
<evidence type="ECO:0000313" key="4">
    <source>
        <dbReference type="Proteomes" id="UP000186817"/>
    </source>
</evidence>
<sequence length="641" mass="70970">MLRIDFLRHSKRAPHGPLATFHLSMGNSGDITARVRVLPSIEDFGRESVNAHAVAMPVSSGPPLTDEPRPPLRLMKWQAGRDASEERRPRPGPRARPARTEPKEWNSDVDMPLSRDAPEVVEELDRTVPSRRIAARVPNLLGMDSITSMTPNLASLSQPQYVFLTHMAASATAPRQAPIELEDIAVLRTELRTLREEYEVLSRDLRSTRRSLASARGQRRDLRQKVADREEETSKIYRELGCAEEDVLALQKWRQLAKEEAKKAKEIMQGIESERSASDIRIADLKAVLKRQGRPDTAKALEAEATRSRREALDEYCARMQLLRDYIAGRLPIEREALAELLAPGDEPSEVAKTIDTNAAEDFLEEMNAAHARVMKNLIDTSNSIIDKKNHTWKRINKGLFLTSIMRPERCALAEHPTIRDVLDAAEALCRDRQARNAPIPRPRSEPPEVQAEPDRPADIPKEASEVVHLGTAWISTKTEAPEAKVLRGCRTTSPTNPGVCPGPASPCASTGKSSESSLDSIGSAILRSSDEKISIRSLPKLRLLRLAGFAAGFLQRVSQASEGPSFVYPLILTCVTVGPSSCSSTLFVTLQCSLRYYSVGEVGGHKEALFYRFCRFVDAFLRAGAAQRAGMSSKCEAIRA</sequence>
<organism evidence="3 4">
    <name type="scientific">Symbiodinium microadriaticum</name>
    <name type="common">Dinoflagellate</name>
    <name type="synonym">Zooxanthella microadriatica</name>
    <dbReference type="NCBI Taxonomy" id="2951"/>
    <lineage>
        <taxon>Eukaryota</taxon>
        <taxon>Sar</taxon>
        <taxon>Alveolata</taxon>
        <taxon>Dinophyceae</taxon>
        <taxon>Suessiales</taxon>
        <taxon>Symbiodiniaceae</taxon>
        <taxon>Symbiodinium</taxon>
    </lineage>
</organism>
<gene>
    <name evidence="3" type="ORF">AK812_SmicGene22115</name>
</gene>
<protein>
    <submittedName>
        <fullName evidence="3">Uncharacterized protein</fullName>
    </submittedName>
</protein>
<dbReference type="OrthoDB" id="447256at2759"/>
<proteinExistence type="predicted"/>
<dbReference type="EMBL" id="LSRX01000493">
    <property type="protein sequence ID" value="OLP95706.1"/>
    <property type="molecule type" value="Genomic_DNA"/>
</dbReference>
<feature type="coiled-coil region" evidence="1">
    <location>
        <begin position="184"/>
        <end position="274"/>
    </location>
</feature>
<evidence type="ECO:0000313" key="3">
    <source>
        <dbReference type="EMBL" id="OLP95706.1"/>
    </source>
</evidence>
<keyword evidence="4" id="KW-1185">Reference proteome</keyword>
<evidence type="ECO:0000256" key="2">
    <source>
        <dbReference type="SAM" id="MobiDB-lite"/>
    </source>
</evidence>
<accession>A0A1Q9DKK6</accession>
<keyword evidence="1" id="KW-0175">Coiled coil</keyword>
<evidence type="ECO:0000256" key="1">
    <source>
        <dbReference type="SAM" id="Coils"/>
    </source>
</evidence>